<evidence type="ECO:0000313" key="7">
    <source>
        <dbReference type="EMBL" id="XAY06711.1"/>
    </source>
</evidence>
<comment type="similarity">
    <text evidence="5">Belongs to the ABC-2 integral membrane protein family.</text>
</comment>
<feature type="transmembrane region" description="Helical" evidence="5">
    <location>
        <begin position="101"/>
        <end position="128"/>
    </location>
</feature>
<evidence type="ECO:0000259" key="6">
    <source>
        <dbReference type="PROSITE" id="PS51012"/>
    </source>
</evidence>
<keyword evidence="3 5" id="KW-1133">Transmembrane helix</keyword>
<dbReference type="KEGG" id="parq:DSM112329_03588"/>
<feature type="domain" description="ABC transmembrane type-2" evidence="6">
    <location>
        <begin position="20"/>
        <end position="249"/>
    </location>
</feature>
<sequence>MNEILLLAKRSVREIARYPEATIPALFIPLFFLAVNVGQVSKTFPSSTPFLEGQGYVAFQLPVSLMFAVATASSGLALVTEIDGGYFDKLLAAPIRRSSIIFGRLAADFVRGIAGSIVVLIAGIAFGAHVEAGILGAIVLVLLAACFGVGYAGFAILVALRTRNVQATNTSFLLFFPLLFLSPNFVPFDRLSPVMEVLARANPVSYVIDGLRSLVIEGWEWDKLAYCSAVIVGLTALLTVLSLRAIENYDR</sequence>
<evidence type="ECO:0000256" key="2">
    <source>
        <dbReference type="ARBA" id="ARBA00022692"/>
    </source>
</evidence>
<dbReference type="GO" id="GO:0140359">
    <property type="term" value="F:ABC-type transporter activity"/>
    <property type="evidence" value="ECO:0007669"/>
    <property type="project" value="InterPro"/>
</dbReference>
<dbReference type="InterPro" id="IPR013525">
    <property type="entry name" value="ABC2_TM"/>
</dbReference>
<dbReference type="RefSeq" id="WP_354697930.1">
    <property type="nucleotide sequence ID" value="NZ_CP114014.1"/>
</dbReference>
<evidence type="ECO:0000256" key="4">
    <source>
        <dbReference type="ARBA" id="ARBA00023136"/>
    </source>
</evidence>
<protein>
    <recommendedName>
        <fullName evidence="5">Transport permease protein</fullName>
    </recommendedName>
</protein>
<keyword evidence="5" id="KW-0813">Transport</keyword>
<dbReference type="Pfam" id="PF01061">
    <property type="entry name" value="ABC2_membrane"/>
    <property type="match status" value="1"/>
</dbReference>
<dbReference type="InterPro" id="IPR051784">
    <property type="entry name" value="Nod_factor_ABC_transporter"/>
</dbReference>
<feature type="transmembrane region" description="Helical" evidence="5">
    <location>
        <begin position="134"/>
        <end position="160"/>
    </location>
</feature>
<dbReference type="InterPro" id="IPR000412">
    <property type="entry name" value="ABC_2_transport"/>
</dbReference>
<keyword evidence="5" id="KW-1003">Cell membrane</keyword>
<feature type="transmembrane region" description="Helical" evidence="5">
    <location>
        <begin position="223"/>
        <end position="246"/>
    </location>
</feature>
<dbReference type="EMBL" id="CP114014">
    <property type="protein sequence ID" value="XAY06711.1"/>
    <property type="molecule type" value="Genomic_DNA"/>
</dbReference>
<feature type="transmembrane region" description="Helical" evidence="5">
    <location>
        <begin position="59"/>
        <end position="80"/>
    </location>
</feature>
<dbReference type="PROSITE" id="PS51012">
    <property type="entry name" value="ABC_TM2"/>
    <property type="match status" value="1"/>
</dbReference>
<accession>A0AAU7AZ80</accession>
<comment type="subcellular location">
    <subcellularLocation>
        <location evidence="5">Cell membrane</location>
        <topology evidence="5">Multi-pass membrane protein</topology>
    </subcellularLocation>
    <subcellularLocation>
        <location evidence="1">Membrane</location>
        <topology evidence="1">Multi-pass membrane protein</topology>
    </subcellularLocation>
</comment>
<evidence type="ECO:0000256" key="3">
    <source>
        <dbReference type="ARBA" id="ARBA00022989"/>
    </source>
</evidence>
<evidence type="ECO:0000256" key="5">
    <source>
        <dbReference type="RuleBase" id="RU361157"/>
    </source>
</evidence>
<keyword evidence="2 5" id="KW-0812">Transmembrane</keyword>
<dbReference type="AlphaFoldDB" id="A0AAU7AZ80"/>
<proteinExistence type="inferred from homology"/>
<feature type="transmembrane region" description="Helical" evidence="5">
    <location>
        <begin position="172"/>
        <end position="188"/>
    </location>
</feature>
<keyword evidence="4 5" id="KW-0472">Membrane</keyword>
<name>A0AAU7AZ80_9ACTN</name>
<gene>
    <name evidence="7" type="primary">drrB_1</name>
    <name evidence="7" type="ORF">DSM112329_03588</name>
</gene>
<dbReference type="PANTHER" id="PTHR43229:SF2">
    <property type="entry name" value="NODULATION PROTEIN J"/>
    <property type="match status" value="1"/>
</dbReference>
<feature type="transmembrane region" description="Helical" evidence="5">
    <location>
        <begin position="21"/>
        <end position="39"/>
    </location>
</feature>
<dbReference type="PANTHER" id="PTHR43229">
    <property type="entry name" value="NODULATION PROTEIN J"/>
    <property type="match status" value="1"/>
</dbReference>
<dbReference type="InterPro" id="IPR047817">
    <property type="entry name" value="ABC2_TM_bact-type"/>
</dbReference>
<dbReference type="PIRSF" id="PIRSF006648">
    <property type="entry name" value="DrrB"/>
    <property type="match status" value="1"/>
</dbReference>
<organism evidence="7">
    <name type="scientific">Paraconexibacter sp. AEG42_29</name>
    <dbReference type="NCBI Taxonomy" id="2997339"/>
    <lineage>
        <taxon>Bacteria</taxon>
        <taxon>Bacillati</taxon>
        <taxon>Actinomycetota</taxon>
        <taxon>Thermoleophilia</taxon>
        <taxon>Solirubrobacterales</taxon>
        <taxon>Paraconexibacteraceae</taxon>
        <taxon>Paraconexibacter</taxon>
    </lineage>
</organism>
<reference evidence="7" key="1">
    <citation type="submission" date="2022-12" db="EMBL/GenBank/DDBJ databases">
        <title>Paraconexibacter alkalitolerans sp. nov. and Baekduia alba sp. nov., isolated from soil and emended description of the genera Paraconexibacter (Chun et al., 2020) and Baekduia (An et al., 2020).</title>
        <authorList>
            <person name="Vieira S."/>
            <person name="Huber K.J."/>
            <person name="Geppert A."/>
            <person name="Wolf J."/>
            <person name="Neumann-Schaal M."/>
            <person name="Muesken M."/>
            <person name="Overmann J."/>
        </authorList>
    </citation>
    <scope>NUCLEOTIDE SEQUENCE</scope>
    <source>
        <strain evidence="7">AEG42_29</strain>
    </source>
</reference>
<dbReference type="GO" id="GO:0043190">
    <property type="term" value="C:ATP-binding cassette (ABC) transporter complex"/>
    <property type="evidence" value="ECO:0007669"/>
    <property type="project" value="InterPro"/>
</dbReference>
<evidence type="ECO:0000256" key="1">
    <source>
        <dbReference type="ARBA" id="ARBA00004141"/>
    </source>
</evidence>